<dbReference type="AlphaFoldDB" id="A0AAV0GVS5"/>
<sequence length="115" mass="13682">MGIRSVWLRAQRDIRRVDYAGVWKQTTNGYFIDANGLRRQPPLLQQGSGRAREHLQQVVQAECDRRFRFQEDQGLHQRRAQAGGSWPRRQISRIQMWSLCPKERFSSHEVLLERH</sequence>
<dbReference type="EMBL" id="CAMGYJ010000002">
    <property type="protein sequence ID" value="CAI0376747.1"/>
    <property type="molecule type" value="Genomic_DNA"/>
</dbReference>
<evidence type="ECO:0000313" key="2">
    <source>
        <dbReference type="Proteomes" id="UP001154282"/>
    </source>
</evidence>
<name>A0AAV0GVS5_9ROSI</name>
<evidence type="ECO:0000313" key="1">
    <source>
        <dbReference type="EMBL" id="CAI0376747.1"/>
    </source>
</evidence>
<accession>A0AAV0GVS5</accession>
<keyword evidence="2" id="KW-1185">Reference proteome</keyword>
<protein>
    <submittedName>
        <fullName evidence="1">Uncharacterized protein</fullName>
    </submittedName>
</protein>
<reference evidence="1" key="1">
    <citation type="submission" date="2022-08" db="EMBL/GenBank/DDBJ databases">
        <authorList>
            <person name="Gutierrez-Valencia J."/>
        </authorList>
    </citation>
    <scope>NUCLEOTIDE SEQUENCE</scope>
</reference>
<dbReference type="Proteomes" id="UP001154282">
    <property type="component" value="Unassembled WGS sequence"/>
</dbReference>
<comment type="caution">
    <text evidence="1">The sequence shown here is derived from an EMBL/GenBank/DDBJ whole genome shotgun (WGS) entry which is preliminary data.</text>
</comment>
<gene>
    <name evidence="1" type="ORF">LITE_LOCUS1165</name>
</gene>
<organism evidence="1 2">
    <name type="scientific">Linum tenue</name>
    <dbReference type="NCBI Taxonomy" id="586396"/>
    <lineage>
        <taxon>Eukaryota</taxon>
        <taxon>Viridiplantae</taxon>
        <taxon>Streptophyta</taxon>
        <taxon>Embryophyta</taxon>
        <taxon>Tracheophyta</taxon>
        <taxon>Spermatophyta</taxon>
        <taxon>Magnoliopsida</taxon>
        <taxon>eudicotyledons</taxon>
        <taxon>Gunneridae</taxon>
        <taxon>Pentapetalae</taxon>
        <taxon>rosids</taxon>
        <taxon>fabids</taxon>
        <taxon>Malpighiales</taxon>
        <taxon>Linaceae</taxon>
        <taxon>Linum</taxon>
    </lineage>
</organism>
<proteinExistence type="predicted"/>